<comment type="caution">
    <text evidence="1">The sequence shown here is derived from an EMBL/GenBank/DDBJ whole genome shotgun (WGS) entry which is preliminary data.</text>
</comment>
<name>A0ACC3N4F6_9PEZI</name>
<accession>A0ACC3N4F6</accession>
<organism evidence="1 2">
    <name type="scientific">Vermiconidia calcicola</name>
    <dbReference type="NCBI Taxonomy" id="1690605"/>
    <lineage>
        <taxon>Eukaryota</taxon>
        <taxon>Fungi</taxon>
        <taxon>Dikarya</taxon>
        <taxon>Ascomycota</taxon>
        <taxon>Pezizomycotina</taxon>
        <taxon>Dothideomycetes</taxon>
        <taxon>Dothideomycetidae</taxon>
        <taxon>Mycosphaerellales</taxon>
        <taxon>Extremaceae</taxon>
        <taxon>Vermiconidia</taxon>
    </lineage>
</organism>
<protein>
    <submittedName>
        <fullName evidence="1">Uncharacterized protein</fullName>
    </submittedName>
</protein>
<dbReference type="EMBL" id="JAUTXU010000094">
    <property type="protein sequence ID" value="KAK3709245.1"/>
    <property type="molecule type" value="Genomic_DNA"/>
</dbReference>
<sequence length="83" mass="9467">MVKDNETVIQEFNELVNMTAEELKDWLTQEDSTSSGWSKDDGSGETVGHESGRKIIAILEKNPNKDPENYDEEDIQHMRKVVS</sequence>
<reference evidence="1" key="1">
    <citation type="submission" date="2023-07" db="EMBL/GenBank/DDBJ databases">
        <title>Black Yeasts Isolated from many extreme environments.</title>
        <authorList>
            <person name="Coleine C."/>
            <person name="Stajich J.E."/>
            <person name="Selbmann L."/>
        </authorList>
    </citation>
    <scope>NUCLEOTIDE SEQUENCE</scope>
    <source>
        <strain evidence="1">CCFEE 5714</strain>
    </source>
</reference>
<evidence type="ECO:0000313" key="1">
    <source>
        <dbReference type="EMBL" id="KAK3709245.1"/>
    </source>
</evidence>
<proteinExistence type="predicted"/>
<dbReference type="Proteomes" id="UP001281147">
    <property type="component" value="Unassembled WGS sequence"/>
</dbReference>
<keyword evidence="2" id="KW-1185">Reference proteome</keyword>
<evidence type="ECO:0000313" key="2">
    <source>
        <dbReference type="Proteomes" id="UP001281147"/>
    </source>
</evidence>
<gene>
    <name evidence="1" type="ORF">LTR37_010983</name>
</gene>